<dbReference type="EMBL" id="JBANRG010000007">
    <property type="protein sequence ID" value="KAK7464962.1"/>
    <property type="molecule type" value="Genomic_DNA"/>
</dbReference>
<proteinExistence type="predicted"/>
<sequence>MPTSDANITSGKQIPDSVIHRTQTMSTEMWQSSAKGLHILSLDNSNHLSLNPIPDSPSHSQDLSREEVHPTESASNVSGSSNTTESRDELAARIREMQMQMGMMTREISRFMVPPAYVSQNGSALGGRQENDS</sequence>
<organism evidence="2 3">
    <name type="scientific">Marasmiellus scandens</name>
    <dbReference type="NCBI Taxonomy" id="2682957"/>
    <lineage>
        <taxon>Eukaryota</taxon>
        <taxon>Fungi</taxon>
        <taxon>Dikarya</taxon>
        <taxon>Basidiomycota</taxon>
        <taxon>Agaricomycotina</taxon>
        <taxon>Agaricomycetes</taxon>
        <taxon>Agaricomycetidae</taxon>
        <taxon>Agaricales</taxon>
        <taxon>Marasmiineae</taxon>
        <taxon>Omphalotaceae</taxon>
        <taxon>Marasmiellus</taxon>
    </lineage>
</organism>
<reference evidence="2 3" key="1">
    <citation type="submission" date="2024-01" db="EMBL/GenBank/DDBJ databases">
        <title>A draft genome for the cacao thread blight pathogen Marasmiellus scandens.</title>
        <authorList>
            <person name="Baruah I.K."/>
            <person name="Leung J."/>
            <person name="Bukari Y."/>
            <person name="Amoako-Attah I."/>
            <person name="Meinhardt L.W."/>
            <person name="Bailey B.A."/>
            <person name="Cohen S.P."/>
        </authorList>
    </citation>
    <scope>NUCLEOTIDE SEQUENCE [LARGE SCALE GENOMIC DNA]</scope>
    <source>
        <strain evidence="2 3">GH-19</strain>
    </source>
</reference>
<evidence type="ECO:0000256" key="1">
    <source>
        <dbReference type="SAM" id="MobiDB-lite"/>
    </source>
</evidence>
<evidence type="ECO:0000313" key="3">
    <source>
        <dbReference type="Proteomes" id="UP001498398"/>
    </source>
</evidence>
<name>A0ABR1JQ24_9AGAR</name>
<comment type="caution">
    <text evidence="2">The sequence shown here is derived from an EMBL/GenBank/DDBJ whole genome shotgun (WGS) entry which is preliminary data.</text>
</comment>
<gene>
    <name evidence="2" type="ORF">VKT23_006170</name>
</gene>
<accession>A0ABR1JQ24</accession>
<protein>
    <submittedName>
        <fullName evidence="2">Uncharacterized protein</fullName>
    </submittedName>
</protein>
<keyword evidence="3" id="KW-1185">Reference proteome</keyword>
<evidence type="ECO:0000313" key="2">
    <source>
        <dbReference type="EMBL" id="KAK7464962.1"/>
    </source>
</evidence>
<feature type="compositionally biased region" description="Polar residues" evidence="1">
    <location>
        <begin position="72"/>
        <end position="84"/>
    </location>
</feature>
<feature type="region of interest" description="Disordered" evidence="1">
    <location>
        <begin position="45"/>
        <end position="90"/>
    </location>
</feature>
<dbReference type="Proteomes" id="UP001498398">
    <property type="component" value="Unassembled WGS sequence"/>
</dbReference>